<dbReference type="RefSeq" id="WP_251832097.1">
    <property type="nucleotide sequence ID" value="NZ_JACSPS010000001.1"/>
</dbReference>
<dbReference type="EMBL" id="JACSPS010000001">
    <property type="protein sequence ID" value="MBD8016879.1"/>
    <property type="molecule type" value="Genomic_DNA"/>
</dbReference>
<accession>A0ABR8WIJ4</accession>
<dbReference type="Proteomes" id="UP000626242">
    <property type="component" value="Unassembled WGS sequence"/>
</dbReference>
<name>A0ABR8WIJ4_9FLAO</name>
<sequence length="122" mass="14078">MKLLFSILFSSLVFFSGTKNLIFLLDYNLNADYYENVCENRSRPEMECHGKCQITKDAQKNPKSLSFNHFSFDFYPLEGIKLSVPHRGFVTEIAAVRHTFIRWSAVSLNVPNPPPNCWNLNS</sequence>
<evidence type="ECO:0000313" key="2">
    <source>
        <dbReference type="Proteomes" id="UP000626242"/>
    </source>
</evidence>
<keyword evidence="2" id="KW-1185">Reference proteome</keyword>
<proteinExistence type="predicted"/>
<comment type="caution">
    <text evidence="1">The sequence shown here is derived from an EMBL/GenBank/DDBJ whole genome shotgun (WGS) entry which is preliminary data.</text>
</comment>
<evidence type="ECO:0000313" key="1">
    <source>
        <dbReference type="EMBL" id="MBD8016879.1"/>
    </source>
</evidence>
<gene>
    <name evidence="1" type="ORF">H9628_00165</name>
</gene>
<organism evidence="1 2">
    <name type="scientific">Kaistella pullorum</name>
    <dbReference type="NCBI Taxonomy" id="2763074"/>
    <lineage>
        <taxon>Bacteria</taxon>
        <taxon>Pseudomonadati</taxon>
        <taxon>Bacteroidota</taxon>
        <taxon>Flavobacteriia</taxon>
        <taxon>Flavobacteriales</taxon>
        <taxon>Weeksellaceae</taxon>
        <taxon>Chryseobacterium group</taxon>
        <taxon>Kaistella</taxon>
    </lineage>
</organism>
<protein>
    <recommendedName>
        <fullName evidence="3">Secreted protein</fullName>
    </recommendedName>
</protein>
<evidence type="ECO:0008006" key="3">
    <source>
        <dbReference type="Google" id="ProtNLM"/>
    </source>
</evidence>
<reference evidence="1 2" key="1">
    <citation type="submission" date="2020-08" db="EMBL/GenBank/DDBJ databases">
        <title>A Genomic Blueprint of the Chicken Gut Microbiome.</title>
        <authorList>
            <person name="Gilroy R."/>
            <person name="Ravi A."/>
            <person name="Getino M."/>
            <person name="Pursley I."/>
            <person name="Horton D.L."/>
            <person name="Alikhan N.-F."/>
            <person name="Baker D."/>
            <person name="Gharbi K."/>
            <person name="Hall N."/>
            <person name="Watson M."/>
            <person name="Adriaenssens E.M."/>
            <person name="Foster-Nyarko E."/>
            <person name="Jarju S."/>
            <person name="Secka A."/>
            <person name="Antonio M."/>
            <person name="Oren A."/>
            <person name="Chaudhuri R."/>
            <person name="La Ragione R.M."/>
            <person name="Hildebrand F."/>
            <person name="Pallen M.J."/>
        </authorList>
    </citation>
    <scope>NUCLEOTIDE SEQUENCE [LARGE SCALE GENOMIC DNA]</scope>
    <source>
        <strain evidence="1 2">Sa1CVA4</strain>
    </source>
</reference>